<dbReference type="PROSITE" id="PS50192">
    <property type="entry name" value="T_SNARE"/>
    <property type="match status" value="1"/>
</dbReference>
<evidence type="ECO:0000256" key="8">
    <source>
        <dbReference type="SAM" id="MobiDB-lite"/>
    </source>
</evidence>
<evidence type="ECO:0000256" key="5">
    <source>
        <dbReference type="ARBA" id="ARBA00023054"/>
    </source>
</evidence>
<dbReference type="SMART" id="SM00397">
    <property type="entry name" value="t_SNARE"/>
    <property type="match status" value="1"/>
</dbReference>
<proteinExistence type="predicted"/>
<feature type="compositionally biased region" description="Gly residues" evidence="8">
    <location>
        <begin position="12"/>
        <end position="27"/>
    </location>
</feature>
<comment type="subcellular location">
    <subcellularLocation>
        <location evidence="2">Membrane</location>
    </subcellularLocation>
    <subcellularLocation>
        <location evidence="1">Vacuole</location>
    </subcellularLocation>
</comment>
<evidence type="ECO:0000313" key="12">
    <source>
        <dbReference type="Proteomes" id="UP000198287"/>
    </source>
</evidence>
<dbReference type="OMA" id="KSDTCCY"/>
<dbReference type="GO" id="GO:0000149">
    <property type="term" value="F:SNARE binding"/>
    <property type="evidence" value="ECO:0007669"/>
    <property type="project" value="TreeGrafter"/>
</dbReference>
<evidence type="ECO:0000256" key="1">
    <source>
        <dbReference type="ARBA" id="ARBA00004116"/>
    </source>
</evidence>
<dbReference type="STRING" id="158441.A0A226F4M0"/>
<dbReference type="AlphaFoldDB" id="A0A226F4M0"/>
<dbReference type="GO" id="GO:0006906">
    <property type="term" value="P:vesicle fusion"/>
    <property type="evidence" value="ECO:0007669"/>
    <property type="project" value="TreeGrafter"/>
</dbReference>
<feature type="region of interest" description="Disordered" evidence="8">
    <location>
        <begin position="12"/>
        <end position="47"/>
    </location>
</feature>
<comment type="function">
    <text evidence="7">Essential for proper morphogenesis of the vacuole. May exist as structural reinforcement on the surface of the vacuolar membrane and be required for maintenance against rupture by osmotic pressure.</text>
</comment>
<keyword evidence="3" id="KW-0813">Transport</keyword>
<dbReference type="CDD" id="cd15852">
    <property type="entry name" value="SNARE_Syntaxin8"/>
    <property type="match status" value="1"/>
</dbReference>
<dbReference type="FunFam" id="1.20.5.110:FF:000058">
    <property type="entry name" value="VAM7p Vacuolar SNARE protein"/>
    <property type="match status" value="1"/>
</dbReference>
<keyword evidence="5" id="KW-0175">Coiled coil</keyword>
<dbReference type="GO" id="GO:0031201">
    <property type="term" value="C:SNARE complex"/>
    <property type="evidence" value="ECO:0007669"/>
    <property type="project" value="TreeGrafter"/>
</dbReference>
<comment type="caution">
    <text evidence="11">The sequence shown here is derived from an EMBL/GenBank/DDBJ whole genome shotgun (WGS) entry which is preliminary data.</text>
</comment>
<gene>
    <name evidence="11" type="ORF">Fcan01_03509</name>
</gene>
<feature type="transmembrane region" description="Helical" evidence="9">
    <location>
        <begin position="121"/>
        <end position="139"/>
    </location>
</feature>
<keyword evidence="9" id="KW-1133">Transmembrane helix</keyword>
<evidence type="ECO:0000313" key="11">
    <source>
        <dbReference type="EMBL" id="OXA63866.1"/>
    </source>
</evidence>
<dbReference type="GO" id="GO:0005773">
    <property type="term" value="C:vacuole"/>
    <property type="evidence" value="ECO:0007669"/>
    <property type="project" value="UniProtKB-SubCell"/>
</dbReference>
<dbReference type="SUPFAM" id="SSF58038">
    <property type="entry name" value="SNARE fusion complex"/>
    <property type="match status" value="1"/>
</dbReference>
<evidence type="ECO:0000256" key="4">
    <source>
        <dbReference type="ARBA" id="ARBA00022554"/>
    </source>
</evidence>
<dbReference type="Pfam" id="PF05739">
    <property type="entry name" value="SNARE"/>
    <property type="match status" value="1"/>
</dbReference>
<reference evidence="11 12" key="1">
    <citation type="submission" date="2015-12" db="EMBL/GenBank/DDBJ databases">
        <title>The genome of Folsomia candida.</title>
        <authorList>
            <person name="Faddeeva A."/>
            <person name="Derks M.F."/>
            <person name="Anvar Y."/>
            <person name="Smit S."/>
            <person name="Van Straalen N."/>
            <person name="Roelofs D."/>
        </authorList>
    </citation>
    <scope>NUCLEOTIDE SEQUENCE [LARGE SCALE GENOMIC DNA]</scope>
    <source>
        <strain evidence="11 12">VU population</strain>
        <tissue evidence="11">Whole body</tissue>
    </source>
</reference>
<dbReference type="EMBL" id="LNIX01000001">
    <property type="protein sequence ID" value="OXA63866.1"/>
    <property type="molecule type" value="Genomic_DNA"/>
</dbReference>
<evidence type="ECO:0000256" key="7">
    <source>
        <dbReference type="ARBA" id="ARBA00054927"/>
    </source>
</evidence>
<dbReference type="GO" id="GO:0007034">
    <property type="term" value="P:vacuolar transport"/>
    <property type="evidence" value="ECO:0007669"/>
    <property type="project" value="UniProtKB-ARBA"/>
</dbReference>
<organism evidence="11 12">
    <name type="scientific">Folsomia candida</name>
    <name type="common">Springtail</name>
    <dbReference type="NCBI Taxonomy" id="158441"/>
    <lineage>
        <taxon>Eukaryota</taxon>
        <taxon>Metazoa</taxon>
        <taxon>Ecdysozoa</taxon>
        <taxon>Arthropoda</taxon>
        <taxon>Hexapoda</taxon>
        <taxon>Collembola</taxon>
        <taxon>Entomobryomorpha</taxon>
        <taxon>Isotomoidea</taxon>
        <taxon>Isotomidae</taxon>
        <taxon>Proisotominae</taxon>
        <taxon>Folsomia</taxon>
    </lineage>
</organism>
<dbReference type="GO" id="GO:0012505">
    <property type="term" value="C:endomembrane system"/>
    <property type="evidence" value="ECO:0007669"/>
    <property type="project" value="UniProtKB-ARBA"/>
</dbReference>
<accession>A0A226F4M0</accession>
<keyword evidence="4" id="KW-0926">Vacuole</keyword>
<evidence type="ECO:0000256" key="6">
    <source>
        <dbReference type="ARBA" id="ARBA00023136"/>
    </source>
</evidence>
<dbReference type="Proteomes" id="UP000198287">
    <property type="component" value="Unassembled WGS sequence"/>
</dbReference>
<keyword evidence="6 9" id="KW-0472">Membrane</keyword>
<dbReference type="GO" id="GO:0005484">
    <property type="term" value="F:SNAP receptor activity"/>
    <property type="evidence" value="ECO:0007669"/>
    <property type="project" value="TreeGrafter"/>
</dbReference>
<evidence type="ECO:0000256" key="2">
    <source>
        <dbReference type="ARBA" id="ARBA00004370"/>
    </source>
</evidence>
<keyword evidence="12" id="KW-1185">Reference proteome</keyword>
<dbReference type="InterPro" id="IPR000727">
    <property type="entry name" value="T_SNARE_dom"/>
</dbReference>
<evidence type="ECO:0000256" key="3">
    <source>
        <dbReference type="ARBA" id="ARBA00022448"/>
    </source>
</evidence>
<dbReference type="GO" id="GO:0097576">
    <property type="term" value="P:vacuole fusion"/>
    <property type="evidence" value="ECO:0007669"/>
    <property type="project" value="UniProtKB-ARBA"/>
</dbReference>
<protein>
    <submittedName>
        <fullName evidence="11">Syntaxin-8</fullName>
    </submittedName>
</protein>
<name>A0A226F4M0_FOLCA</name>
<dbReference type="PANTHER" id="PTHR19957:SF124">
    <property type="entry name" value="SYNTAXIN-8"/>
    <property type="match status" value="1"/>
</dbReference>
<sequence>MANNSARYQLLGQGGRGHGLGSGGMSGWGDNSDEEPDHTRDMSVPQIKQQQYQALEEQDRGLEALSHVITRQKTLAQAIGTEVDYQNELIEDITDHVDRTRDRIHGETQRVRTIDRKDNTCGYWTVILTLLVIIIIIVAL</sequence>
<dbReference type="Gene3D" id="1.20.5.110">
    <property type="match status" value="1"/>
</dbReference>
<dbReference type="GO" id="GO:0048278">
    <property type="term" value="P:vesicle docking"/>
    <property type="evidence" value="ECO:0007669"/>
    <property type="project" value="TreeGrafter"/>
</dbReference>
<evidence type="ECO:0000259" key="10">
    <source>
        <dbReference type="PROSITE" id="PS50192"/>
    </source>
</evidence>
<dbReference type="InterPro" id="IPR045242">
    <property type="entry name" value="Syntaxin"/>
</dbReference>
<dbReference type="InterPro" id="IPR041875">
    <property type="entry name" value="Syntaxin-8_SNARE"/>
</dbReference>
<keyword evidence="9" id="KW-0812">Transmembrane</keyword>
<dbReference type="PANTHER" id="PTHR19957">
    <property type="entry name" value="SYNTAXIN"/>
    <property type="match status" value="1"/>
</dbReference>
<feature type="domain" description="T-SNARE coiled-coil homology" evidence="10">
    <location>
        <begin position="52"/>
        <end position="114"/>
    </location>
</feature>
<dbReference type="GO" id="GO:0006886">
    <property type="term" value="P:intracellular protein transport"/>
    <property type="evidence" value="ECO:0007669"/>
    <property type="project" value="TreeGrafter"/>
</dbReference>
<evidence type="ECO:0000256" key="9">
    <source>
        <dbReference type="SAM" id="Phobius"/>
    </source>
</evidence>
<dbReference type="OrthoDB" id="428895at2759"/>